<dbReference type="PANTHER" id="PTHR43280:SF28">
    <property type="entry name" value="HTH-TYPE TRANSCRIPTIONAL ACTIVATOR RHAS"/>
    <property type="match status" value="1"/>
</dbReference>
<dbReference type="CDD" id="cd17536">
    <property type="entry name" value="REC_YesN-like"/>
    <property type="match status" value="1"/>
</dbReference>
<feature type="domain" description="Response regulatory" evidence="6">
    <location>
        <begin position="2"/>
        <end position="119"/>
    </location>
</feature>
<dbReference type="GO" id="GO:0043565">
    <property type="term" value="F:sequence-specific DNA binding"/>
    <property type="evidence" value="ECO:0007669"/>
    <property type="project" value="InterPro"/>
</dbReference>
<keyword evidence="1" id="KW-0805">Transcription regulation</keyword>
<dbReference type="AlphaFoldDB" id="A0A8J4M3E3"/>
<feature type="domain" description="HTH araC/xylS-type" evidence="5">
    <location>
        <begin position="421"/>
        <end position="519"/>
    </location>
</feature>
<evidence type="ECO:0000259" key="6">
    <source>
        <dbReference type="PROSITE" id="PS50110"/>
    </source>
</evidence>
<keyword evidence="8" id="KW-1185">Reference proteome</keyword>
<evidence type="ECO:0000256" key="3">
    <source>
        <dbReference type="ARBA" id="ARBA00023163"/>
    </source>
</evidence>
<evidence type="ECO:0000256" key="1">
    <source>
        <dbReference type="ARBA" id="ARBA00023015"/>
    </source>
</evidence>
<gene>
    <name evidence="7" type="ORF">XYCOK13_27610</name>
</gene>
<dbReference type="InterPro" id="IPR018060">
    <property type="entry name" value="HTH_AraC"/>
</dbReference>
<keyword evidence="4" id="KW-0597">Phosphoprotein</keyword>
<feature type="modified residue" description="4-aspartylphosphate" evidence="4">
    <location>
        <position position="54"/>
    </location>
</feature>
<comment type="caution">
    <text evidence="7">The sequence shown here is derived from an EMBL/GenBank/DDBJ whole genome shotgun (WGS) entry which is preliminary data.</text>
</comment>
<dbReference type="PROSITE" id="PS50110">
    <property type="entry name" value="RESPONSE_REGULATORY"/>
    <property type="match status" value="1"/>
</dbReference>
<dbReference type="GO" id="GO:0003700">
    <property type="term" value="F:DNA-binding transcription factor activity"/>
    <property type="evidence" value="ECO:0007669"/>
    <property type="project" value="InterPro"/>
</dbReference>
<dbReference type="SUPFAM" id="SSF46689">
    <property type="entry name" value="Homeodomain-like"/>
    <property type="match status" value="2"/>
</dbReference>
<dbReference type="SMART" id="SM00448">
    <property type="entry name" value="REC"/>
    <property type="match status" value="1"/>
</dbReference>
<keyword evidence="3" id="KW-0804">Transcription</keyword>
<reference evidence="7" key="1">
    <citation type="submission" date="2021-04" db="EMBL/GenBank/DDBJ databases">
        <title>Draft genome sequence of Xylanibacillus composti strain K13.</title>
        <authorList>
            <person name="Uke A."/>
            <person name="Chhe C."/>
            <person name="Baramee S."/>
            <person name="Kosugi A."/>
        </authorList>
    </citation>
    <scope>NUCLEOTIDE SEQUENCE</scope>
    <source>
        <strain evidence="7">K13</strain>
    </source>
</reference>
<dbReference type="SMART" id="SM00342">
    <property type="entry name" value="HTH_ARAC"/>
    <property type="match status" value="1"/>
</dbReference>
<proteinExistence type="predicted"/>
<evidence type="ECO:0000256" key="2">
    <source>
        <dbReference type="ARBA" id="ARBA00023125"/>
    </source>
</evidence>
<keyword evidence="2" id="KW-0238">DNA-binding</keyword>
<evidence type="ECO:0000313" key="7">
    <source>
        <dbReference type="EMBL" id="GIQ69937.1"/>
    </source>
</evidence>
<dbReference type="InterPro" id="IPR001789">
    <property type="entry name" value="Sig_transdc_resp-reg_receiver"/>
</dbReference>
<accession>A0A8J4M3E3</accession>
<dbReference type="InterPro" id="IPR011006">
    <property type="entry name" value="CheY-like_superfamily"/>
</dbReference>
<dbReference type="SUPFAM" id="SSF52172">
    <property type="entry name" value="CheY-like"/>
    <property type="match status" value="1"/>
</dbReference>
<sequence length="524" mass="59535">MKALLIDDEKPILNHLHTGFPWEEWRIEVIGLARNGNEALALVERHHPDLVLCDIRMPVIDGLEFLQQIREQGETAEVIMITGYEDFDYARTALKYQAAEYLLKPIDYEELARCVQRLAGRIREERSAEQDARRRWDRLTAAAYEKLLFDALLGHGSVPSSLVLPEGAELLENQSLWLLLVDIDSYSQREHAGAEQQRKLANFTVNNIVSEAWEDRPCAVLQLREGEFSLVHQDEGGLTVEALAERAQSLRDAVLHYAKVSVHIALYPEPVSSDFLASAYRKLQSFLHLSASGKGVAVYERPARPFEAEEALWAAVEELAGGLKLADRVQTEQALRRWTELLQVMSGEGEKAAESMVHYVAIHLLRELKNMHLLGAEQEEQIWTRMADSRGLKDVLQLVEAMIRDCLAHTSSQKSSELLMHAATDYIDRHLTRDLGMEEVADHLGISCSYFSMLFKQHTGMTFVEYITAGRMELAKSMLCHTDKSIAQVGALSGYADRRYFTKVFHKYVGVTPREWKEHAIPRK</sequence>
<dbReference type="Gene3D" id="3.40.50.2300">
    <property type="match status" value="1"/>
</dbReference>
<dbReference type="PROSITE" id="PS01124">
    <property type="entry name" value="HTH_ARAC_FAMILY_2"/>
    <property type="match status" value="1"/>
</dbReference>
<evidence type="ECO:0000313" key="8">
    <source>
        <dbReference type="Proteomes" id="UP000677918"/>
    </source>
</evidence>
<dbReference type="PANTHER" id="PTHR43280">
    <property type="entry name" value="ARAC-FAMILY TRANSCRIPTIONAL REGULATOR"/>
    <property type="match status" value="1"/>
</dbReference>
<dbReference type="EMBL" id="BOVK01000037">
    <property type="protein sequence ID" value="GIQ69937.1"/>
    <property type="molecule type" value="Genomic_DNA"/>
</dbReference>
<dbReference type="Proteomes" id="UP000677918">
    <property type="component" value="Unassembled WGS sequence"/>
</dbReference>
<dbReference type="Pfam" id="PF00072">
    <property type="entry name" value="Response_reg"/>
    <property type="match status" value="1"/>
</dbReference>
<protein>
    <submittedName>
        <fullName evidence="7">AraC family transcriptional regulator</fullName>
    </submittedName>
</protein>
<dbReference type="InterPro" id="IPR009057">
    <property type="entry name" value="Homeodomain-like_sf"/>
</dbReference>
<organism evidence="7 8">
    <name type="scientific">Xylanibacillus composti</name>
    <dbReference type="NCBI Taxonomy" id="1572762"/>
    <lineage>
        <taxon>Bacteria</taxon>
        <taxon>Bacillati</taxon>
        <taxon>Bacillota</taxon>
        <taxon>Bacilli</taxon>
        <taxon>Bacillales</taxon>
        <taxon>Paenibacillaceae</taxon>
        <taxon>Xylanibacillus</taxon>
    </lineage>
</organism>
<dbReference type="Pfam" id="PF12833">
    <property type="entry name" value="HTH_18"/>
    <property type="match status" value="1"/>
</dbReference>
<dbReference type="Gene3D" id="1.10.10.60">
    <property type="entry name" value="Homeodomain-like"/>
    <property type="match status" value="2"/>
</dbReference>
<name>A0A8J4M3E3_9BACL</name>
<evidence type="ECO:0000259" key="5">
    <source>
        <dbReference type="PROSITE" id="PS01124"/>
    </source>
</evidence>
<evidence type="ECO:0000256" key="4">
    <source>
        <dbReference type="PROSITE-ProRule" id="PRU00169"/>
    </source>
</evidence>
<dbReference type="GO" id="GO:0000160">
    <property type="term" value="P:phosphorelay signal transduction system"/>
    <property type="evidence" value="ECO:0007669"/>
    <property type="project" value="InterPro"/>
</dbReference>